<proteinExistence type="predicted"/>
<accession>A0A0A9AJE7</accession>
<reference evidence="1" key="1">
    <citation type="submission" date="2014-09" db="EMBL/GenBank/DDBJ databases">
        <authorList>
            <person name="Magalhaes I.L.F."/>
            <person name="Oliveira U."/>
            <person name="Santos F.R."/>
            <person name="Vidigal T.H.D.A."/>
            <person name="Brescovit A.D."/>
            <person name="Santos A.J."/>
        </authorList>
    </citation>
    <scope>NUCLEOTIDE SEQUENCE</scope>
    <source>
        <tissue evidence="1">Shoot tissue taken approximately 20 cm above the soil surface</tissue>
    </source>
</reference>
<evidence type="ECO:0000313" key="1">
    <source>
        <dbReference type="EMBL" id="JAD51824.1"/>
    </source>
</evidence>
<name>A0A0A9AJE7_ARUDO</name>
<protein>
    <submittedName>
        <fullName evidence="1">Uncharacterized protein</fullName>
    </submittedName>
</protein>
<dbReference type="EMBL" id="GBRH01246071">
    <property type="protein sequence ID" value="JAD51824.1"/>
    <property type="molecule type" value="Transcribed_RNA"/>
</dbReference>
<reference evidence="1" key="2">
    <citation type="journal article" date="2015" name="Data Brief">
        <title>Shoot transcriptome of the giant reed, Arundo donax.</title>
        <authorList>
            <person name="Barrero R.A."/>
            <person name="Guerrero F.D."/>
            <person name="Moolhuijzen P."/>
            <person name="Goolsby J.A."/>
            <person name="Tidwell J."/>
            <person name="Bellgard S.E."/>
            <person name="Bellgard M.I."/>
        </authorList>
    </citation>
    <scope>NUCLEOTIDE SEQUENCE</scope>
    <source>
        <tissue evidence="1">Shoot tissue taken approximately 20 cm above the soil surface</tissue>
    </source>
</reference>
<sequence>MVTLSTVSIAKLN</sequence>
<organism evidence="1">
    <name type="scientific">Arundo donax</name>
    <name type="common">Giant reed</name>
    <name type="synonym">Donax arundinaceus</name>
    <dbReference type="NCBI Taxonomy" id="35708"/>
    <lineage>
        <taxon>Eukaryota</taxon>
        <taxon>Viridiplantae</taxon>
        <taxon>Streptophyta</taxon>
        <taxon>Embryophyta</taxon>
        <taxon>Tracheophyta</taxon>
        <taxon>Spermatophyta</taxon>
        <taxon>Magnoliopsida</taxon>
        <taxon>Liliopsida</taxon>
        <taxon>Poales</taxon>
        <taxon>Poaceae</taxon>
        <taxon>PACMAD clade</taxon>
        <taxon>Arundinoideae</taxon>
        <taxon>Arundineae</taxon>
        <taxon>Arundo</taxon>
    </lineage>
</organism>